<accession>A0A7J7N151</accession>
<feature type="region of interest" description="Disordered" evidence="1">
    <location>
        <begin position="61"/>
        <end position="89"/>
    </location>
</feature>
<evidence type="ECO:0000313" key="3">
    <source>
        <dbReference type="EMBL" id="KAF6160750.1"/>
    </source>
</evidence>
<name>A0A7J7N151_9MAGN</name>
<dbReference type="PANTHER" id="PTHR34126:SF1">
    <property type="entry name" value="PEROXISOME BIOGENESIS PROTEIN 22"/>
    <property type="match status" value="1"/>
</dbReference>
<evidence type="ECO:0000256" key="1">
    <source>
        <dbReference type="SAM" id="MobiDB-lite"/>
    </source>
</evidence>
<sequence>MAVSLTQQVGNLLKRIIKSFNGKIAGILLILSNHKSAGSFGALAGFAIAIIFTWKFLRPPTGPQHNRRKSRGSESGSSTATRTDEVASFSKGSANDELVKLPLGEIVRKKLNGSRKMTCQLLGVILEESSPEELQEHATVRPSAVEVLSEISKSCDLYLMERILDDESGERALLALDNAGLFGNGGIMKDKVTLTFGLSDANVFPVNISLNTFQPM</sequence>
<protein>
    <recommendedName>
        <fullName evidence="5">Peroxisome biogenesis protein 22</fullName>
    </recommendedName>
</protein>
<dbReference type="InterPro" id="IPR037485">
    <property type="entry name" value="PEX22"/>
</dbReference>
<keyword evidence="2" id="KW-1133">Transmembrane helix</keyword>
<keyword evidence="2" id="KW-0812">Transmembrane</keyword>
<organism evidence="3 4">
    <name type="scientific">Kingdonia uniflora</name>
    <dbReference type="NCBI Taxonomy" id="39325"/>
    <lineage>
        <taxon>Eukaryota</taxon>
        <taxon>Viridiplantae</taxon>
        <taxon>Streptophyta</taxon>
        <taxon>Embryophyta</taxon>
        <taxon>Tracheophyta</taxon>
        <taxon>Spermatophyta</taxon>
        <taxon>Magnoliopsida</taxon>
        <taxon>Ranunculales</taxon>
        <taxon>Circaeasteraceae</taxon>
        <taxon>Kingdonia</taxon>
    </lineage>
</organism>
<gene>
    <name evidence="3" type="ORF">GIB67_035951</name>
</gene>
<dbReference type="GO" id="GO:0007031">
    <property type="term" value="P:peroxisome organization"/>
    <property type="evidence" value="ECO:0007669"/>
    <property type="project" value="InterPro"/>
</dbReference>
<evidence type="ECO:0000256" key="2">
    <source>
        <dbReference type="SAM" id="Phobius"/>
    </source>
</evidence>
<dbReference type="AlphaFoldDB" id="A0A7J7N151"/>
<dbReference type="PANTHER" id="PTHR34126">
    <property type="entry name" value="PEROXISOME BIOGENESIS PROTEIN 22"/>
    <property type="match status" value="1"/>
</dbReference>
<evidence type="ECO:0008006" key="5">
    <source>
        <dbReference type="Google" id="ProtNLM"/>
    </source>
</evidence>
<dbReference type="Pfam" id="PF22978">
    <property type="entry name" value="HAD_Pex22"/>
    <property type="match status" value="1"/>
</dbReference>
<feature type="transmembrane region" description="Helical" evidence="2">
    <location>
        <begin position="37"/>
        <end position="57"/>
    </location>
</feature>
<dbReference type="Proteomes" id="UP000541444">
    <property type="component" value="Unassembled WGS sequence"/>
</dbReference>
<keyword evidence="4" id="KW-1185">Reference proteome</keyword>
<dbReference type="EMBL" id="JACGCM010001155">
    <property type="protein sequence ID" value="KAF6160750.1"/>
    <property type="molecule type" value="Genomic_DNA"/>
</dbReference>
<evidence type="ECO:0000313" key="4">
    <source>
        <dbReference type="Proteomes" id="UP000541444"/>
    </source>
</evidence>
<keyword evidence="2" id="KW-0472">Membrane</keyword>
<comment type="caution">
    <text evidence="3">The sequence shown here is derived from an EMBL/GenBank/DDBJ whole genome shotgun (WGS) entry which is preliminary data.</text>
</comment>
<proteinExistence type="predicted"/>
<dbReference type="OrthoDB" id="77656at2759"/>
<reference evidence="3 4" key="1">
    <citation type="journal article" date="2020" name="IScience">
        <title>Genome Sequencing of the Endangered Kingdonia uniflora (Circaeasteraceae, Ranunculales) Reveals Potential Mechanisms of Evolutionary Specialization.</title>
        <authorList>
            <person name="Sun Y."/>
            <person name="Deng T."/>
            <person name="Zhang A."/>
            <person name="Moore M.J."/>
            <person name="Landis J.B."/>
            <person name="Lin N."/>
            <person name="Zhang H."/>
            <person name="Zhang X."/>
            <person name="Huang J."/>
            <person name="Zhang X."/>
            <person name="Sun H."/>
            <person name="Wang H."/>
        </authorList>
    </citation>
    <scope>NUCLEOTIDE SEQUENCE [LARGE SCALE GENOMIC DNA]</scope>
    <source>
        <strain evidence="3">TB1705</strain>
        <tissue evidence="3">Leaf</tissue>
    </source>
</reference>